<dbReference type="Proteomes" id="UP001283361">
    <property type="component" value="Unassembled WGS sequence"/>
</dbReference>
<evidence type="ECO:0000313" key="8">
    <source>
        <dbReference type="Proteomes" id="UP001283361"/>
    </source>
</evidence>
<feature type="compositionally biased region" description="Acidic residues" evidence="5">
    <location>
        <begin position="142"/>
        <end position="164"/>
    </location>
</feature>
<keyword evidence="8" id="KW-1185">Reference proteome</keyword>
<dbReference type="PANTHER" id="PTHR24338:SF0">
    <property type="entry name" value="MUSCLE SEGMENTATION HOMEOBOX"/>
    <property type="match status" value="1"/>
</dbReference>
<evidence type="ECO:0000256" key="3">
    <source>
        <dbReference type="ARBA" id="ARBA00038425"/>
    </source>
</evidence>
<dbReference type="InterPro" id="IPR001356">
    <property type="entry name" value="HD"/>
</dbReference>
<dbReference type="AlphaFoldDB" id="A0AAE1D334"/>
<dbReference type="PANTHER" id="PTHR24338">
    <property type="entry name" value="HOMEOBOX PROTEIN MSX"/>
    <property type="match status" value="1"/>
</dbReference>
<dbReference type="SUPFAM" id="SSF46689">
    <property type="entry name" value="Homeodomain-like"/>
    <property type="match status" value="1"/>
</dbReference>
<name>A0AAE1D334_9GAST</name>
<evidence type="ECO:0000256" key="2">
    <source>
        <dbReference type="ARBA" id="ARBA00022473"/>
    </source>
</evidence>
<comment type="subcellular location">
    <subcellularLocation>
        <location evidence="1 4">Nucleus</location>
    </subcellularLocation>
</comment>
<dbReference type="EMBL" id="JAWDGP010005602">
    <property type="protein sequence ID" value="KAK3755347.1"/>
    <property type="molecule type" value="Genomic_DNA"/>
</dbReference>
<evidence type="ECO:0000256" key="1">
    <source>
        <dbReference type="ARBA" id="ARBA00004123"/>
    </source>
</evidence>
<dbReference type="SMART" id="SM00389">
    <property type="entry name" value="HOX"/>
    <property type="match status" value="1"/>
</dbReference>
<proteinExistence type="inferred from homology"/>
<dbReference type="Gene3D" id="1.10.10.60">
    <property type="entry name" value="Homeodomain-like"/>
    <property type="match status" value="1"/>
</dbReference>
<evidence type="ECO:0000256" key="4">
    <source>
        <dbReference type="RuleBase" id="RU000682"/>
    </source>
</evidence>
<feature type="compositionally biased region" description="Polar residues" evidence="5">
    <location>
        <begin position="52"/>
        <end position="62"/>
    </location>
</feature>
<feature type="domain" description="Homeobox" evidence="6">
    <location>
        <begin position="227"/>
        <end position="278"/>
    </location>
</feature>
<keyword evidence="4" id="KW-0371">Homeobox</keyword>
<keyword evidence="4" id="KW-0238">DNA-binding</keyword>
<evidence type="ECO:0000259" key="6">
    <source>
        <dbReference type="SMART" id="SM00389"/>
    </source>
</evidence>
<feature type="compositionally biased region" description="Polar residues" evidence="5">
    <location>
        <begin position="1"/>
        <end position="20"/>
    </location>
</feature>
<protein>
    <recommendedName>
        <fullName evidence="6">Homeobox domain-containing protein</fullName>
    </recommendedName>
</protein>
<accession>A0AAE1D334</accession>
<keyword evidence="4" id="KW-0539">Nucleus</keyword>
<feature type="compositionally biased region" description="Low complexity" evidence="5">
    <location>
        <begin position="28"/>
        <end position="44"/>
    </location>
</feature>
<reference evidence="7" key="1">
    <citation type="journal article" date="2023" name="G3 (Bethesda)">
        <title>A reference genome for the long-term kleptoplast-retaining sea slug Elysia crispata morphotype clarki.</title>
        <authorList>
            <person name="Eastman K.E."/>
            <person name="Pendleton A.L."/>
            <person name="Shaikh M.A."/>
            <person name="Suttiyut T."/>
            <person name="Ogas R."/>
            <person name="Tomko P."/>
            <person name="Gavelis G."/>
            <person name="Widhalm J.R."/>
            <person name="Wisecaver J.H."/>
        </authorList>
    </citation>
    <scope>NUCLEOTIDE SEQUENCE</scope>
    <source>
        <strain evidence="7">ECLA1</strain>
    </source>
</reference>
<evidence type="ECO:0000256" key="5">
    <source>
        <dbReference type="SAM" id="MobiDB-lite"/>
    </source>
</evidence>
<gene>
    <name evidence="7" type="ORF">RRG08_026077</name>
</gene>
<dbReference type="GO" id="GO:0048598">
    <property type="term" value="P:embryonic morphogenesis"/>
    <property type="evidence" value="ECO:0007669"/>
    <property type="project" value="TreeGrafter"/>
</dbReference>
<feature type="region of interest" description="Disordered" evidence="5">
    <location>
        <begin position="1"/>
        <end position="70"/>
    </location>
</feature>
<dbReference type="InterPro" id="IPR009057">
    <property type="entry name" value="Homeodomain-like_sf"/>
</dbReference>
<comment type="similarity">
    <text evidence="3">Belongs to the Msh homeobox family.</text>
</comment>
<dbReference type="GO" id="GO:0000977">
    <property type="term" value="F:RNA polymerase II transcription regulatory region sequence-specific DNA binding"/>
    <property type="evidence" value="ECO:0007669"/>
    <property type="project" value="TreeGrafter"/>
</dbReference>
<dbReference type="GO" id="GO:0000981">
    <property type="term" value="F:DNA-binding transcription factor activity, RNA polymerase II-specific"/>
    <property type="evidence" value="ECO:0007669"/>
    <property type="project" value="TreeGrafter"/>
</dbReference>
<dbReference type="CDD" id="cd00086">
    <property type="entry name" value="homeodomain"/>
    <property type="match status" value="1"/>
</dbReference>
<keyword evidence="2" id="KW-0217">Developmental protein</keyword>
<evidence type="ECO:0000313" key="7">
    <source>
        <dbReference type="EMBL" id="KAK3755347.1"/>
    </source>
</evidence>
<dbReference type="GO" id="GO:0005634">
    <property type="term" value="C:nucleus"/>
    <property type="evidence" value="ECO:0007669"/>
    <property type="project" value="UniProtKB-SubCell"/>
</dbReference>
<organism evidence="7 8">
    <name type="scientific">Elysia crispata</name>
    <name type="common">lettuce slug</name>
    <dbReference type="NCBI Taxonomy" id="231223"/>
    <lineage>
        <taxon>Eukaryota</taxon>
        <taxon>Metazoa</taxon>
        <taxon>Spiralia</taxon>
        <taxon>Lophotrochozoa</taxon>
        <taxon>Mollusca</taxon>
        <taxon>Gastropoda</taxon>
        <taxon>Heterobranchia</taxon>
        <taxon>Euthyneura</taxon>
        <taxon>Panpulmonata</taxon>
        <taxon>Sacoglossa</taxon>
        <taxon>Placobranchoidea</taxon>
        <taxon>Plakobranchidae</taxon>
        <taxon>Elysia</taxon>
    </lineage>
</organism>
<feature type="region of interest" description="Disordered" evidence="5">
    <location>
        <begin position="136"/>
        <end position="178"/>
    </location>
</feature>
<sequence length="324" mass="35752">MATSRGSSSPSWETLQARTQVKQEEVDLSPCRSSLTSSPPLCSPGVDRFPSVQESETQTSAGHAQPEVNHMAGLRRPELTFSIERILGLGCTSSSVNTQPIVAAAVSDRRMFTAVVAGNTGSAIYHGRNNSCIRRQVRSNDDDVEDDDIDDDDDDDDDEDDESVIDVGGPGEGSQFMSRPEYEYSGELSCLNKDGVPNYQWLHCTRYHPPKLQRSKKTAGTKKRKLGRNPRVPFTQHQVMVLEEKFRRTHYLSSMDVAELSSALSLTETRSLIHHVWAGKGFSKFQTGIFEVDTEVSPVQNPFITVIIRGNHLVLGLRAAVTAA</sequence>
<comment type="caution">
    <text evidence="7">The sequence shown here is derived from an EMBL/GenBank/DDBJ whole genome shotgun (WGS) entry which is preliminary data.</text>
</comment>
<dbReference type="Pfam" id="PF00046">
    <property type="entry name" value="Homeodomain"/>
    <property type="match status" value="1"/>
</dbReference>
<dbReference type="InterPro" id="IPR050674">
    <property type="entry name" value="Msh_Homeobox_Regulators"/>
</dbReference>